<reference evidence="9" key="1">
    <citation type="submission" date="2022-10" db="EMBL/GenBank/DDBJ databases">
        <authorList>
            <person name="Yu W.X."/>
        </authorList>
    </citation>
    <scope>NUCLEOTIDE SEQUENCE</scope>
    <source>
        <strain evidence="9">D04</strain>
    </source>
</reference>
<evidence type="ECO:0000313" key="9">
    <source>
        <dbReference type="EMBL" id="MCW3804130.1"/>
    </source>
</evidence>
<dbReference type="InterPro" id="IPR051085">
    <property type="entry name" value="MB_O-acyltransferase"/>
</dbReference>
<evidence type="ECO:0000256" key="3">
    <source>
        <dbReference type="ARBA" id="ARBA00022475"/>
    </source>
</evidence>
<feature type="transmembrane region" description="Helical" evidence="8">
    <location>
        <begin position="79"/>
        <end position="99"/>
    </location>
</feature>
<comment type="caution">
    <text evidence="9">The sequence shown here is derived from an EMBL/GenBank/DDBJ whole genome shotgun (WGS) entry which is preliminary data.</text>
</comment>
<name>A0AAE3SJ99_9BACT</name>
<evidence type="ECO:0000256" key="4">
    <source>
        <dbReference type="ARBA" id="ARBA00022692"/>
    </source>
</evidence>
<dbReference type="RefSeq" id="WP_301197353.1">
    <property type="nucleotide sequence ID" value="NZ_JAPDPI010000001.1"/>
</dbReference>
<dbReference type="PIRSF" id="PIRSF500217">
    <property type="entry name" value="AlgI"/>
    <property type="match status" value="1"/>
</dbReference>
<dbReference type="Pfam" id="PF03062">
    <property type="entry name" value="MBOAT"/>
    <property type="match status" value="1"/>
</dbReference>
<dbReference type="Proteomes" id="UP001207408">
    <property type="component" value="Unassembled WGS sequence"/>
</dbReference>
<feature type="transmembrane region" description="Helical" evidence="8">
    <location>
        <begin position="396"/>
        <end position="415"/>
    </location>
</feature>
<dbReference type="GO" id="GO:0042121">
    <property type="term" value="P:alginic acid biosynthetic process"/>
    <property type="evidence" value="ECO:0007669"/>
    <property type="project" value="InterPro"/>
</dbReference>
<dbReference type="PANTHER" id="PTHR13285:SF18">
    <property type="entry name" value="PROTEIN-CYSTEINE N-PALMITOYLTRANSFERASE RASP"/>
    <property type="match status" value="1"/>
</dbReference>
<comment type="similarity">
    <text evidence="2 7">Belongs to the membrane-bound acyltransferase family.</text>
</comment>
<evidence type="ECO:0000256" key="6">
    <source>
        <dbReference type="ARBA" id="ARBA00023136"/>
    </source>
</evidence>
<proteinExistence type="inferred from homology"/>
<feature type="transmembrane region" description="Helical" evidence="8">
    <location>
        <begin position="51"/>
        <end position="67"/>
    </location>
</feature>
<dbReference type="InterPro" id="IPR004299">
    <property type="entry name" value="MBOAT_fam"/>
</dbReference>
<keyword evidence="4 8" id="KW-0812">Transmembrane</keyword>
<dbReference type="InterPro" id="IPR028362">
    <property type="entry name" value="AlgI"/>
</dbReference>
<evidence type="ECO:0000256" key="7">
    <source>
        <dbReference type="PIRNR" id="PIRNR016636"/>
    </source>
</evidence>
<evidence type="ECO:0000256" key="2">
    <source>
        <dbReference type="ARBA" id="ARBA00010323"/>
    </source>
</evidence>
<dbReference type="PIRSF" id="PIRSF016636">
    <property type="entry name" value="AlgI_DltB"/>
    <property type="match status" value="1"/>
</dbReference>
<gene>
    <name evidence="9" type="ORF">OM074_00765</name>
</gene>
<sequence>MLFNSIDFAIFLPVVFILYWFVINKSLRFQNLLIVAASYLFYGWWDYRFLSLIFFSTLVDYSVGLKLKNESKVSRRKVLLWISILVNLGFLGFFKYYNFFLDNFITAFKFLGTDIKANSLNIILPVGISFYTFQTLSYTIDVYRKKLEPTKDLIAFSAFVSFFPQLVAGPIERATHLLPQFYYKRDFDYSNAVDGMRQILWGLFKKIVIADNCAEFANLIFNNSEAYSGSTLLLGAFFFAFQIYGDFSGYSDIAIGTSRLFGFSLMQNFNFPYFSRDIAEFWRRWHISLSTWFRDYLYIPLGGSRGGIWSKVRNTFVIFIVSGFWHGANWTFIVWGVLNAIYFLPLLLAKKNRSNLEVVAKGKILPSIREFTLMMVTFSLTLIAWVFFRANDISHAYSYLLSMFSVTIFSVPMFLGMKKALLVLVIVMCFLLIEWKGRSCQYAIEKLWVDWHVLLRYTIYSIIIFMIVIFNGSEQEFIYFQF</sequence>
<feature type="transmembrane region" description="Helical" evidence="8">
    <location>
        <begin position="371"/>
        <end position="390"/>
    </location>
</feature>
<evidence type="ECO:0000313" key="10">
    <source>
        <dbReference type="Proteomes" id="UP001207408"/>
    </source>
</evidence>
<feature type="transmembrane region" description="Helical" evidence="8">
    <location>
        <begin position="420"/>
        <end position="437"/>
    </location>
</feature>
<dbReference type="GO" id="GO:0016746">
    <property type="term" value="F:acyltransferase activity"/>
    <property type="evidence" value="ECO:0007669"/>
    <property type="project" value="UniProtKB-KW"/>
</dbReference>
<comment type="subcellular location">
    <subcellularLocation>
        <location evidence="1">Cell membrane</location>
        <topology evidence="1">Multi-pass membrane protein</topology>
    </subcellularLocation>
</comment>
<keyword evidence="3 7" id="KW-1003">Cell membrane</keyword>
<organism evidence="9 10">
    <name type="scientific">Plebeiibacterium marinum</name>
    <dbReference type="NCBI Taxonomy" id="2992111"/>
    <lineage>
        <taxon>Bacteria</taxon>
        <taxon>Pseudomonadati</taxon>
        <taxon>Bacteroidota</taxon>
        <taxon>Bacteroidia</taxon>
        <taxon>Marinilabiliales</taxon>
        <taxon>Marinilabiliaceae</taxon>
        <taxon>Plebeiibacterium</taxon>
    </lineage>
</organism>
<keyword evidence="5 8" id="KW-1133">Transmembrane helix</keyword>
<evidence type="ECO:0000256" key="1">
    <source>
        <dbReference type="ARBA" id="ARBA00004651"/>
    </source>
</evidence>
<keyword evidence="7" id="KW-0808">Transferase</keyword>
<evidence type="ECO:0000256" key="5">
    <source>
        <dbReference type="ARBA" id="ARBA00022989"/>
    </source>
</evidence>
<dbReference type="EMBL" id="JAPDPI010000001">
    <property type="protein sequence ID" value="MCW3804130.1"/>
    <property type="molecule type" value="Genomic_DNA"/>
</dbReference>
<dbReference type="PANTHER" id="PTHR13285">
    <property type="entry name" value="ACYLTRANSFERASE"/>
    <property type="match status" value="1"/>
</dbReference>
<evidence type="ECO:0000256" key="8">
    <source>
        <dbReference type="SAM" id="Phobius"/>
    </source>
</evidence>
<feature type="transmembrane region" description="Helical" evidence="8">
    <location>
        <begin position="457"/>
        <end position="473"/>
    </location>
</feature>
<dbReference type="AlphaFoldDB" id="A0AAE3SJ99"/>
<accession>A0AAE3SJ99</accession>
<keyword evidence="10" id="KW-1185">Reference proteome</keyword>
<keyword evidence="6 7" id="KW-0472">Membrane</keyword>
<dbReference type="GO" id="GO:0005886">
    <property type="term" value="C:plasma membrane"/>
    <property type="evidence" value="ECO:0007669"/>
    <property type="project" value="UniProtKB-SubCell"/>
</dbReference>
<feature type="transmembrane region" description="Helical" evidence="8">
    <location>
        <begin position="6"/>
        <end position="22"/>
    </location>
</feature>
<feature type="transmembrane region" description="Helical" evidence="8">
    <location>
        <begin position="119"/>
        <end position="140"/>
    </location>
</feature>
<feature type="transmembrane region" description="Helical" evidence="8">
    <location>
        <begin position="226"/>
        <end position="244"/>
    </location>
</feature>
<protein>
    <submittedName>
        <fullName evidence="9">MBOAT family protein</fullName>
    </submittedName>
</protein>
<keyword evidence="7" id="KW-0012">Acyltransferase</keyword>
<dbReference type="InterPro" id="IPR024194">
    <property type="entry name" value="Ac/AlaTfrase_AlgI/DltB"/>
</dbReference>